<protein>
    <recommendedName>
        <fullName evidence="6">Aspartyl/glutamyl-tRNA(Asn/Gln) amidotransferase subunit C</fullName>
        <shortName evidence="6">Asp/Glu-ADT subunit C</shortName>
        <ecNumber evidence="6">6.3.5.-</ecNumber>
    </recommendedName>
</protein>
<sequence>MSNVSGKDVEHVAMLARLEFSAEEVEEFTKQLNDILGYMDKLNQLDISGVEPTAHVLGIDNVMREDITRKYFDNKTALKNAPDKEDGMFKVPKIV</sequence>
<keyword evidence="6" id="KW-0067">ATP-binding</keyword>
<dbReference type="Gene3D" id="1.10.20.60">
    <property type="entry name" value="Glu-tRNAGln amidotransferase C subunit, N-terminal domain"/>
    <property type="match status" value="1"/>
</dbReference>
<dbReference type="GO" id="GO:0005524">
    <property type="term" value="F:ATP binding"/>
    <property type="evidence" value="ECO:0007669"/>
    <property type="project" value="UniProtKB-KW"/>
</dbReference>
<evidence type="ECO:0000256" key="6">
    <source>
        <dbReference type="HAMAP-Rule" id="MF_00122"/>
    </source>
</evidence>
<dbReference type="Proteomes" id="UP001329915">
    <property type="component" value="Chromosome"/>
</dbReference>
<evidence type="ECO:0000256" key="4">
    <source>
        <dbReference type="ARBA" id="ARBA00047380"/>
    </source>
</evidence>
<comment type="catalytic activity">
    <reaction evidence="5 6">
        <text>L-glutamyl-tRNA(Gln) + L-glutamine + ATP + H2O = L-glutaminyl-tRNA(Gln) + L-glutamate + ADP + phosphate + H(+)</text>
        <dbReference type="Rhea" id="RHEA:17521"/>
        <dbReference type="Rhea" id="RHEA-COMP:9681"/>
        <dbReference type="Rhea" id="RHEA-COMP:9684"/>
        <dbReference type="ChEBI" id="CHEBI:15377"/>
        <dbReference type="ChEBI" id="CHEBI:15378"/>
        <dbReference type="ChEBI" id="CHEBI:29985"/>
        <dbReference type="ChEBI" id="CHEBI:30616"/>
        <dbReference type="ChEBI" id="CHEBI:43474"/>
        <dbReference type="ChEBI" id="CHEBI:58359"/>
        <dbReference type="ChEBI" id="CHEBI:78520"/>
        <dbReference type="ChEBI" id="CHEBI:78521"/>
        <dbReference type="ChEBI" id="CHEBI:456216"/>
    </reaction>
</comment>
<dbReference type="EC" id="6.3.5.-" evidence="6"/>
<dbReference type="KEGG" id="dbc:MFMK1_003300"/>
<dbReference type="AlphaFoldDB" id="A0AAU0UR49"/>
<reference evidence="7 8" key="1">
    <citation type="submission" date="2023-04" db="EMBL/GenBank/DDBJ databases">
        <authorList>
            <person name="Hsu D."/>
        </authorList>
    </citation>
    <scope>NUCLEOTIDE SEQUENCE [LARGE SCALE GENOMIC DNA]</scope>
    <source>
        <strain evidence="7 8">MK1</strain>
    </source>
</reference>
<dbReference type="PANTHER" id="PTHR15004:SF0">
    <property type="entry name" value="GLUTAMYL-TRNA(GLN) AMIDOTRANSFERASE SUBUNIT C, MITOCHONDRIAL"/>
    <property type="match status" value="1"/>
</dbReference>
<dbReference type="SUPFAM" id="SSF141000">
    <property type="entry name" value="Glu-tRNAGln amidotransferase C subunit"/>
    <property type="match status" value="1"/>
</dbReference>
<comment type="function">
    <text evidence="3 6">Allows the formation of correctly charged Asn-tRNA(Asn) or Gln-tRNA(Gln) through the transamidation of misacylated Asp-tRNA(Asn) or Glu-tRNA(Gln) in organisms which lack either or both of asparaginyl-tRNA or glutaminyl-tRNA synthetases. The reaction takes place in the presence of glutamine and ATP through an activated phospho-Asp-tRNA(Asn) or phospho-Glu-tRNA(Gln).</text>
</comment>
<dbReference type="Pfam" id="PF02686">
    <property type="entry name" value="GatC"/>
    <property type="match status" value="1"/>
</dbReference>
<organism evidence="7 8">
    <name type="scientific">Metallumcola ferriviriculae</name>
    <dbReference type="NCBI Taxonomy" id="3039180"/>
    <lineage>
        <taxon>Bacteria</taxon>
        <taxon>Bacillati</taxon>
        <taxon>Bacillota</taxon>
        <taxon>Clostridia</taxon>
        <taxon>Neomoorellales</taxon>
        <taxon>Desulfitibacteraceae</taxon>
        <taxon>Metallumcola</taxon>
    </lineage>
</organism>
<comment type="similarity">
    <text evidence="1 6">Belongs to the GatC family.</text>
</comment>
<proteinExistence type="inferred from homology"/>
<dbReference type="InterPro" id="IPR003837">
    <property type="entry name" value="GatC"/>
</dbReference>
<dbReference type="GO" id="GO:0050567">
    <property type="term" value="F:glutaminyl-tRNA synthase (glutamine-hydrolyzing) activity"/>
    <property type="evidence" value="ECO:0007669"/>
    <property type="project" value="UniProtKB-UniRule"/>
</dbReference>
<name>A0AAU0UR49_9FIRM</name>
<evidence type="ECO:0000313" key="8">
    <source>
        <dbReference type="Proteomes" id="UP001329915"/>
    </source>
</evidence>
<keyword evidence="6" id="KW-0436">Ligase</keyword>
<evidence type="ECO:0000256" key="3">
    <source>
        <dbReference type="ARBA" id="ARBA00024799"/>
    </source>
</evidence>
<evidence type="ECO:0000256" key="2">
    <source>
        <dbReference type="ARBA" id="ARBA00011123"/>
    </source>
</evidence>
<accession>A0AAU0UR49</accession>
<dbReference type="GO" id="GO:0006412">
    <property type="term" value="P:translation"/>
    <property type="evidence" value="ECO:0007669"/>
    <property type="project" value="UniProtKB-UniRule"/>
</dbReference>
<dbReference type="NCBIfam" id="TIGR00135">
    <property type="entry name" value="gatC"/>
    <property type="match status" value="1"/>
</dbReference>
<keyword evidence="8" id="KW-1185">Reference proteome</keyword>
<dbReference type="HAMAP" id="MF_00122">
    <property type="entry name" value="GatC"/>
    <property type="match status" value="1"/>
</dbReference>
<comment type="catalytic activity">
    <reaction evidence="4 6">
        <text>L-aspartyl-tRNA(Asn) + L-glutamine + ATP + H2O = L-asparaginyl-tRNA(Asn) + L-glutamate + ADP + phosphate + 2 H(+)</text>
        <dbReference type="Rhea" id="RHEA:14513"/>
        <dbReference type="Rhea" id="RHEA-COMP:9674"/>
        <dbReference type="Rhea" id="RHEA-COMP:9677"/>
        <dbReference type="ChEBI" id="CHEBI:15377"/>
        <dbReference type="ChEBI" id="CHEBI:15378"/>
        <dbReference type="ChEBI" id="CHEBI:29985"/>
        <dbReference type="ChEBI" id="CHEBI:30616"/>
        <dbReference type="ChEBI" id="CHEBI:43474"/>
        <dbReference type="ChEBI" id="CHEBI:58359"/>
        <dbReference type="ChEBI" id="CHEBI:78515"/>
        <dbReference type="ChEBI" id="CHEBI:78516"/>
        <dbReference type="ChEBI" id="CHEBI:456216"/>
    </reaction>
</comment>
<dbReference type="InterPro" id="IPR036113">
    <property type="entry name" value="Asp/Glu-ADT_sf_sub_c"/>
</dbReference>
<evidence type="ECO:0000256" key="5">
    <source>
        <dbReference type="ARBA" id="ARBA00047913"/>
    </source>
</evidence>
<dbReference type="GO" id="GO:0070681">
    <property type="term" value="P:glutaminyl-tRNAGln biosynthesis via transamidation"/>
    <property type="evidence" value="ECO:0007669"/>
    <property type="project" value="TreeGrafter"/>
</dbReference>
<dbReference type="RefSeq" id="WP_366922824.1">
    <property type="nucleotide sequence ID" value="NZ_CP121694.1"/>
</dbReference>
<keyword evidence="6" id="KW-0648">Protein biosynthesis</keyword>
<evidence type="ECO:0000313" key="7">
    <source>
        <dbReference type="EMBL" id="WRO23440.1"/>
    </source>
</evidence>
<evidence type="ECO:0000256" key="1">
    <source>
        <dbReference type="ARBA" id="ARBA00010757"/>
    </source>
</evidence>
<dbReference type="PANTHER" id="PTHR15004">
    <property type="entry name" value="GLUTAMYL-TRNA(GLN) AMIDOTRANSFERASE SUBUNIT C, MITOCHONDRIAL"/>
    <property type="match status" value="1"/>
</dbReference>
<keyword evidence="6" id="KW-0547">Nucleotide-binding</keyword>
<dbReference type="GO" id="GO:0006450">
    <property type="term" value="P:regulation of translational fidelity"/>
    <property type="evidence" value="ECO:0007669"/>
    <property type="project" value="InterPro"/>
</dbReference>
<gene>
    <name evidence="6 7" type="primary">gatC</name>
    <name evidence="7" type="ORF">MFMK1_003300</name>
</gene>
<dbReference type="EMBL" id="CP121694">
    <property type="protein sequence ID" value="WRO23440.1"/>
    <property type="molecule type" value="Genomic_DNA"/>
</dbReference>
<comment type="subunit">
    <text evidence="2 6">Heterotrimer of A, B and C subunits.</text>
</comment>